<comment type="caution">
    <text evidence="1">The sequence shown here is derived from an EMBL/GenBank/DDBJ whole genome shotgun (WGS) entry which is preliminary data.</text>
</comment>
<proteinExistence type="predicted"/>
<protein>
    <submittedName>
        <fullName evidence="1">Uncharacterized protein</fullName>
    </submittedName>
</protein>
<dbReference type="Proteomes" id="UP000824533">
    <property type="component" value="Linkage Group LG10"/>
</dbReference>
<evidence type="ECO:0000313" key="2">
    <source>
        <dbReference type="Proteomes" id="UP000824533"/>
    </source>
</evidence>
<dbReference type="EMBL" id="CM034396">
    <property type="protein sequence ID" value="KAJ0178096.1"/>
    <property type="molecule type" value="Genomic_DNA"/>
</dbReference>
<reference evidence="1 2" key="1">
    <citation type="journal article" date="2021" name="Front. Genet.">
        <title>Chromosome-Level Genome Assembly Reveals Significant Gene Expansion in the Toll and IMD Signaling Pathways of Dendrolimus kikuchii.</title>
        <authorList>
            <person name="Zhou J."/>
            <person name="Wu P."/>
            <person name="Xiong Z."/>
            <person name="Liu N."/>
            <person name="Zhao N."/>
            <person name="Ji M."/>
            <person name="Qiu Y."/>
            <person name="Yang B."/>
        </authorList>
    </citation>
    <scope>NUCLEOTIDE SEQUENCE [LARGE SCALE GENOMIC DNA]</scope>
    <source>
        <strain evidence="1">Ann1</strain>
    </source>
</reference>
<gene>
    <name evidence="1" type="ORF">K1T71_005919</name>
</gene>
<name>A0ACC1D2C2_9NEOP</name>
<keyword evidence="2" id="KW-1185">Reference proteome</keyword>
<sequence>MNPRVQTVLGDEVPESLGITLTHEHLGMEFSHFYRKPPTHIAEKFNKFAMDKLGYIRQYPYSCHNNLLLNDKPARDAVEEDLCEFSSLDGGAIVENTTHGLGRDVTLYKTLSKETGVHIIAGTGYYIEDTQPSDNMYKTVEDLYNHMRCELTVGCDENTNVTAGFMGELASVWPIRDFERKVIKAAGELQKEIGCGVSFHPHRDAEAPFEIVRLYLEAGGTASKAVMSHLDRTLKGDKLLEFAGLGTYCQFDLFGTEVSYYQLNPSFDMPSDAQRIELMKSLLLEGKVDRLLMSHDIHTKHRLVQYGGHGYSHIITNIIPKMKHKGFSQDDIDKITKHNPATWLTIDK</sequence>
<accession>A0ACC1D2C2</accession>
<organism evidence="1 2">
    <name type="scientific">Dendrolimus kikuchii</name>
    <dbReference type="NCBI Taxonomy" id="765133"/>
    <lineage>
        <taxon>Eukaryota</taxon>
        <taxon>Metazoa</taxon>
        <taxon>Ecdysozoa</taxon>
        <taxon>Arthropoda</taxon>
        <taxon>Hexapoda</taxon>
        <taxon>Insecta</taxon>
        <taxon>Pterygota</taxon>
        <taxon>Neoptera</taxon>
        <taxon>Endopterygota</taxon>
        <taxon>Lepidoptera</taxon>
        <taxon>Glossata</taxon>
        <taxon>Ditrysia</taxon>
        <taxon>Bombycoidea</taxon>
        <taxon>Lasiocampidae</taxon>
        <taxon>Dendrolimus</taxon>
    </lineage>
</organism>
<evidence type="ECO:0000313" key="1">
    <source>
        <dbReference type="EMBL" id="KAJ0178096.1"/>
    </source>
</evidence>